<dbReference type="EMBL" id="JBHSGP010000004">
    <property type="protein sequence ID" value="MFC4720942.1"/>
    <property type="molecule type" value="Genomic_DNA"/>
</dbReference>
<dbReference type="InterPro" id="IPR004837">
    <property type="entry name" value="NaCa_Exmemb"/>
</dbReference>
<dbReference type="Pfam" id="PF01699">
    <property type="entry name" value="Na_Ca_ex"/>
    <property type="match status" value="2"/>
</dbReference>
<feature type="transmembrane region" description="Helical" evidence="5">
    <location>
        <begin position="102"/>
        <end position="122"/>
    </location>
</feature>
<feature type="transmembrane region" description="Helical" evidence="5">
    <location>
        <begin position="199"/>
        <end position="223"/>
    </location>
</feature>
<evidence type="ECO:0000259" key="6">
    <source>
        <dbReference type="Pfam" id="PF01699"/>
    </source>
</evidence>
<feature type="transmembrane region" description="Helical" evidence="5">
    <location>
        <begin position="235"/>
        <end position="253"/>
    </location>
</feature>
<dbReference type="Proteomes" id="UP001595953">
    <property type="component" value="Unassembled WGS sequence"/>
</dbReference>
<evidence type="ECO:0000256" key="4">
    <source>
        <dbReference type="ARBA" id="ARBA00023136"/>
    </source>
</evidence>
<dbReference type="InterPro" id="IPR004481">
    <property type="entry name" value="K/Na/Ca-exchanger"/>
</dbReference>
<dbReference type="InterPro" id="IPR044880">
    <property type="entry name" value="NCX_ion-bd_dom_sf"/>
</dbReference>
<keyword evidence="2 5" id="KW-0812">Transmembrane</keyword>
<evidence type="ECO:0000313" key="8">
    <source>
        <dbReference type="Proteomes" id="UP001595953"/>
    </source>
</evidence>
<reference evidence="8" key="1">
    <citation type="journal article" date="2019" name="Int. J. Syst. Evol. Microbiol.">
        <title>The Global Catalogue of Microorganisms (GCM) 10K type strain sequencing project: providing services to taxonomists for standard genome sequencing and annotation.</title>
        <authorList>
            <consortium name="The Broad Institute Genomics Platform"/>
            <consortium name="The Broad Institute Genome Sequencing Center for Infectious Disease"/>
            <person name="Wu L."/>
            <person name="Ma J."/>
        </authorList>
    </citation>
    <scope>NUCLEOTIDE SEQUENCE [LARGE SCALE GENOMIC DNA]</scope>
    <source>
        <strain evidence="8">CCUG 63682</strain>
    </source>
</reference>
<evidence type="ECO:0000313" key="7">
    <source>
        <dbReference type="EMBL" id="MFC4720942.1"/>
    </source>
</evidence>
<evidence type="ECO:0000256" key="2">
    <source>
        <dbReference type="ARBA" id="ARBA00022692"/>
    </source>
</evidence>
<feature type="transmembrane region" description="Helical" evidence="5">
    <location>
        <begin position="167"/>
        <end position="184"/>
    </location>
</feature>
<feature type="domain" description="Sodium/calcium exchanger membrane region" evidence="6">
    <location>
        <begin position="7"/>
        <end position="145"/>
    </location>
</feature>
<feature type="transmembrane region" description="Helical" evidence="5">
    <location>
        <begin position="290"/>
        <end position="306"/>
    </location>
</feature>
<feature type="domain" description="Sodium/calcium exchanger membrane region" evidence="6">
    <location>
        <begin position="165"/>
        <end position="296"/>
    </location>
</feature>
<feature type="transmembrane region" description="Helical" evidence="5">
    <location>
        <begin position="6"/>
        <end position="25"/>
    </location>
</feature>
<proteinExistence type="predicted"/>
<name>A0ABV9MYA9_9FLAO</name>
<accession>A0ABV9MYA9</accession>
<feature type="transmembrane region" description="Helical" evidence="5">
    <location>
        <begin position="70"/>
        <end position="93"/>
    </location>
</feature>
<dbReference type="PANTHER" id="PTHR10846:SF8">
    <property type="entry name" value="INNER MEMBRANE PROTEIN YRBG"/>
    <property type="match status" value="1"/>
</dbReference>
<organism evidence="7 8">
    <name type="scientific">Geojedonia litorea</name>
    <dbReference type="NCBI Taxonomy" id="1268269"/>
    <lineage>
        <taxon>Bacteria</taxon>
        <taxon>Pseudomonadati</taxon>
        <taxon>Bacteroidota</taxon>
        <taxon>Flavobacteriia</taxon>
        <taxon>Flavobacteriales</taxon>
        <taxon>Flavobacteriaceae</taxon>
        <taxon>Geojedonia</taxon>
    </lineage>
</organism>
<evidence type="ECO:0000256" key="5">
    <source>
        <dbReference type="SAM" id="Phobius"/>
    </source>
</evidence>
<dbReference type="Gene3D" id="1.20.1420.30">
    <property type="entry name" value="NCX, central ion-binding region"/>
    <property type="match status" value="1"/>
</dbReference>
<sequence>MEIIFDVLIVIATILLITKGAMWLVDSAVAIAHKIGISELVIGLTIVGFGTSAPEFAVTIISAINGQSDISVGNIVGSNIFNLGFILGGTAIIKSLSTSKKIVYRDGGVLLFGTVMLIVFLWDLVLSTFEGVLLFSFLIVYIGALLFKKEIKEEDDSVSTYKWYSPFILLFSLVLVVGSSHFLVDSASALARIMGVSDWIIGVTIVAAGTSAPELATSIVAALRGKYGISIGNLIGSDIFNMFGVLGVASMIQNLEVDLSARIDLVLLFFMVILALVFMRTGWKITRLEGILLVLIGLSRWIYSFMF</sequence>
<keyword evidence="3 5" id="KW-1133">Transmembrane helix</keyword>
<evidence type="ECO:0000256" key="3">
    <source>
        <dbReference type="ARBA" id="ARBA00022989"/>
    </source>
</evidence>
<comment type="caution">
    <text evidence="7">The sequence shown here is derived from an EMBL/GenBank/DDBJ whole genome shotgun (WGS) entry which is preliminary data.</text>
</comment>
<gene>
    <name evidence="7" type="ORF">ACFO5O_01305</name>
</gene>
<keyword evidence="8" id="KW-1185">Reference proteome</keyword>
<feature type="transmembrane region" description="Helical" evidence="5">
    <location>
        <begin position="37"/>
        <end position="64"/>
    </location>
</feature>
<protein>
    <submittedName>
        <fullName evidence="7">Sodium:calcium antiporter</fullName>
    </submittedName>
</protein>
<feature type="transmembrane region" description="Helical" evidence="5">
    <location>
        <begin position="259"/>
        <end position="278"/>
    </location>
</feature>
<dbReference type="PANTHER" id="PTHR10846">
    <property type="entry name" value="SODIUM/POTASSIUM/CALCIUM EXCHANGER"/>
    <property type="match status" value="1"/>
</dbReference>
<evidence type="ECO:0000256" key="1">
    <source>
        <dbReference type="ARBA" id="ARBA00004141"/>
    </source>
</evidence>
<keyword evidence="4 5" id="KW-0472">Membrane</keyword>
<dbReference type="RefSeq" id="WP_387960173.1">
    <property type="nucleotide sequence ID" value="NZ_JBHSGP010000004.1"/>
</dbReference>
<comment type="subcellular location">
    <subcellularLocation>
        <location evidence="1">Membrane</location>
        <topology evidence="1">Multi-pass membrane protein</topology>
    </subcellularLocation>
</comment>